<reference evidence="2" key="1">
    <citation type="journal article" date="2019" name="Int. J. Syst. Evol. Microbiol.">
        <title>The Global Catalogue of Microorganisms (GCM) 10K type strain sequencing project: providing services to taxonomists for standard genome sequencing and annotation.</title>
        <authorList>
            <consortium name="The Broad Institute Genomics Platform"/>
            <consortium name="The Broad Institute Genome Sequencing Center for Infectious Disease"/>
            <person name="Wu L."/>
            <person name="Ma J."/>
        </authorList>
    </citation>
    <scope>NUCLEOTIDE SEQUENCE [LARGE SCALE GENOMIC DNA]</scope>
    <source>
        <strain evidence="2">JCM 18054</strain>
    </source>
</reference>
<dbReference type="Pfam" id="PF19457">
    <property type="entry name" value="DUF5994"/>
    <property type="match status" value="1"/>
</dbReference>
<accession>A0ABP8VFX8</accession>
<evidence type="ECO:0000313" key="1">
    <source>
        <dbReference type="EMBL" id="GAA4661801.1"/>
    </source>
</evidence>
<dbReference type="Proteomes" id="UP001500192">
    <property type="component" value="Unassembled WGS sequence"/>
</dbReference>
<sequence length="183" mass="19893">MMPSPHTLIATPLALTVTEPPRQALRLRLKPKAPTTGYVDGAWWPRSRDLATEVPALLAVLAVRPGRIERVTYNLTMWESAGRRLTVEGRAVRLEGFISQHPDTVTVTGQGRQRLTLLVIPPEASPVAAHHALVTASQRDNVDSAEALLAFSRVTPAAAPENNGTGLMEAATQRWEVDGGRIR</sequence>
<protein>
    <submittedName>
        <fullName evidence="1">DUF5994 family protein</fullName>
    </submittedName>
</protein>
<dbReference type="EMBL" id="BAABIB010000123">
    <property type="protein sequence ID" value="GAA4661801.1"/>
    <property type="molecule type" value="Genomic_DNA"/>
</dbReference>
<evidence type="ECO:0000313" key="2">
    <source>
        <dbReference type="Proteomes" id="UP001500192"/>
    </source>
</evidence>
<keyword evidence="2" id="KW-1185">Reference proteome</keyword>
<comment type="caution">
    <text evidence="1">The sequence shown here is derived from an EMBL/GenBank/DDBJ whole genome shotgun (WGS) entry which is preliminary data.</text>
</comment>
<dbReference type="InterPro" id="IPR046036">
    <property type="entry name" value="DUF5994"/>
</dbReference>
<proteinExistence type="predicted"/>
<name>A0ABP8VFX8_9PSEU</name>
<gene>
    <name evidence="1" type="ORF">GCM10023214_62610</name>
</gene>
<organism evidence="1 2">
    <name type="scientific">Amycolatopsis dongchuanensis</name>
    <dbReference type="NCBI Taxonomy" id="1070866"/>
    <lineage>
        <taxon>Bacteria</taxon>
        <taxon>Bacillati</taxon>
        <taxon>Actinomycetota</taxon>
        <taxon>Actinomycetes</taxon>
        <taxon>Pseudonocardiales</taxon>
        <taxon>Pseudonocardiaceae</taxon>
        <taxon>Amycolatopsis</taxon>
    </lineage>
</organism>